<evidence type="ECO:0000256" key="1">
    <source>
        <dbReference type="SAM" id="MobiDB-lite"/>
    </source>
</evidence>
<feature type="region of interest" description="Disordered" evidence="1">
    <location>
        <begin position="233"/>
        <end position="268"/>
    </location>
</feature>
<dbReference type="Proteomes" id="UP000238479">
    <property type="component" value="Chromosome 5"/>
</dbReference>
<organism evidence="3 4">
    <name type="scientific">Rosa chinensis</name>
    <name type="common">China rose</name>
    <dbReference type="NCBI Taxonomy" id="74649"/>
    <lineage>
        <taxon>Eukaryota</taxon>
        <taxon>Viridiplantae</taxon>
        <taxon>Streptophyta</taxon>
        <taxon>Embryophyta</taxon>
        <taxon>Tracheophyta</taxon>
        <taxon>Spermatophyta</taxon>
        <taxon>Magnoliopsida</taxon>
        <taxon>eudicotyledons</taxon>
        <taxon>Gunneridae</taxon>
        <taxon>Pentapetalae</taxon>
        <taxon>rosids</taxon>
        <taxon>fabids</taxon>
        <taxon>Rosales</taxon>
        <taxon>Rosaceae</taxon>
        <taxon>Rosoideae</taxon>
        <taxon>Rosoideae incertae sedis</taxon>
        <taxon>Rosa</taxon>
    </lineage>
</organism>
<dbReference type="SMART" id="SM01162">
    <property type="entry name" value="DUF1771"/>
    <property type="match status" value="1"/>
</dbReference>
<dbReference type="InterPro" id="IPR056254">
    <property type="entry name" value="At5g58720/SDE5-like_UBA-like"/>
</dbReference>
<dbReference type="Pfam" id="PF08590">
    <property type="entry name" value="DUF1771"/>
    <property type="match status" value="1"/>
</dbReference>
<keyword evidence="4" id="KW-1185">Reference proteome</keyword>
<reference evidence="3 4" key="1">
    <citation type="journal article" date="2018" name="Nat. Genet.">
        <title>The Rosa genome provides new insights in the design of modern roses.</title>
        <authorList>
            <person name="Bendahmane M."/>
        </authorList>
    </citation>
    <scope>NUCLEOTIDE SEQUENCE [LARGE SCALE GENOMIC DNA]</scope>
    <source>
        <strain evidence="4">cv. Old Blush</strain>
    </source>
</reference>
<dbReference type="AlphaFoldDB" id="A0A2P6QAZ2"/>
<dbReference type="InterPro" id="IPR036063">
    <property type="entry name" value="Smr_dom_sf"/>
</dbReference>
<dbReference type="PANTHER" id="PTHR47872:SF1">
    <property type="entry name" value="NUCLEAR RNA EXPORT FACTOR SDE5-RELATED"/>
    <property type="match status" value="1"/>
</dbReference>
<name>A0A2P6QAZ2_ROSCH</name>
<sequence length="517" mass="57577">MQASTLPDAGLDKEKKDLTYLLDVFSSSCSLEDIASAYVKARHNVKMAGEILCTSNLCSSDGASASKAIFEGASDTFSDGLSPQVQCTSVVPAALSSVSILQKTSNGVGNTRASKSKRPPLSVGTVSGVIGKDYSRQKTSTNESAEMQKPLKLELKEMPFSDLSSEEVQSSMTANNSKMHADIEEFLFEMLGDGFKLNMNVIKEVLSFCGYDREKSMEKLRFMSASTLENSDDLVSLESSKSTEKCSDQHSAHSNGSRNARNPIEGGSTDSALEKELFEALFGVPERLEEAPKVNLPSRGLKRNGCRGFHGNLVVEPFRDTIIGNKIATVVRREVTRAESEDVENSYEVLRNSVKEYWITMKEYYKTALEAFSDGDHVHADKFFEKGHFFCRKAREADDKSTEKLLQTRDDDDSVSLDLHDHEPKEAIRTLRLELTYLSGMPAFKYLRIIVGSNDEDTTRGARRRLIIKQLEKESIKWTEEENGQIILIRLDVIDPKRLSFSKKSNERIQSSPSFGL</sequence>
<dbReference type="OrthoDB" id="1928104at2759"/>
<evidence type="ECO:0000313" key="4">
    <source>
        <dbReference type="Proteomes" id="UP000238479"/>
    </source>
</evidence>
<evidence type="ECO:0000259" key="2">
    <source>
        <dbReference type="SMART" id="SM01162"/>
    </source>
</evidence>
<comment type="caution">
    <text evidence="3">The sequence shown here is derived from an EMBL/GenBank/DDBJ whole genome shotgun (WGS) entry which is preliminary data.</text>
</comment>
<dbReference type="Gene3D" id="3.30.1370.110">
    <property type="match status" value="1"/>
</dbReference>
<protein>
    <recommendedName>
        <fullName evidence="2">DUF1771 domain-containing protein</fullName>
    </recommendedName>
</protein>
<dbReference type="STRING" id="74649.A0A2P6QAZ2"/>
<dbReference type="OMA" id="ITMKEYY"/>
<gene>
    <name evidence="3" type="ORF">RchiOBHm_Chr5g0034321</name>
</gene>
<dbReference type="Pfam" id="PF24767">
    <property type="entry name" value="UBA_At5g58720"/>
    <property type="match status" value="1"/>
</dbReference>
<feature type="compositionally biased region" description="Basic and acidic residues" evidence="1">
    <location>
        <begin position="241"/>
        <end position="251"/>
    </location>
</feature>
<proteinExistence type="predicted"/>
<accession>A0A2P6QAZ2</accession>
<evidence type="ECO:0000313" key="3">
    <source>
        <dbReference type="EMBL" id="PRQ31334.1"/>
    </source>
</evidence>
<dbReference type="EMBL" id="PDCK01000043">
    <property type="protein sequence ID" value="PRQ31334.1"/>
    <property type="molecule type" value="Genomic_DNA"/>
</dbReference>
<dbReference type="InterPro" id="IPR013899">
    <property type="entry name" value="DUF1771"/>
</dbReference>
<feature type="domain" description="DUF1771" evidence="2">
    <location>
        <begin position="346"/>
        <end position="411"/>
    </location>
</feature>
<dbReference type="Gramene" id="PRQ31334">
    <property type="protein sequence ID" value="PRQ31334"/>
    <property type="gene ID" value="RchiOBHm_Chr5g0034321"/>
</dbReference>
<dbReference type="PANTHER" id="PTHR47872">
    <property type="entry name" value="NUCLEAR RNA EXPORT FACTOR SDE5-RELATED"/>
    <property type="match status" value="1"/>
</dbReference>